<dbReference type="EC" id="2.3.1.128" evidence="4"/>
<proteinExistence type="predicted"/>
<keyword evidence="5" id="KW-1185">Reference proteome</keyword>
<sequence>MRPGDGARWRSIRLQALEEAPHAFGTTYGEAAQWNAARWEAQVVEFATFVAVLDGRDVGVVRGAAHRSSDLCELISMWVAPTARRQGIGAELIDRVAAWAKAVGATALVLDVVAANAPAVALYERTGFLRLDGASMGELAPNEIRLVRSLVTWSVS</sequence>
<dbReference type="SUPFAM" id="SSF55729">
    <property type="entry name" value="Acyl-CoA N-acyltransferases (Nat)"/>
    <property type="match status" value="1"/>
</dbReference>
<accession>A9FSX2</accession>
<dbReference type="Proteomes" id="UP000002139">
    <property type="component" value="Chromosome"/>
</dbReference>
<gene>
    <name evidence="4" type="primary">rimI4</name>
    <name evidence="4" type="ordered locus">sce8299</name>
</gene>
<dbReference type="InterPro" id="IPR016181">
    <property type="entry name" value="Acyl_CoA_acyltransferase"/>
</dbReference>
<dbReference type="GO" id="GO:0016747">
    <property type="term" value="F:acyltransferase activity, transferring groups other than amino-acyl groups"/>
    <property type="evidence" value="ECO:0007669"/>
    <property type="project" value="InterPro"/>
</dbReference>
<organism evidence="4 5">
    <name type="scientific">Sorangium cellulosum (strain So ce56)</name>
    <name type="common">Polyangium cellulosum (strain So ce56)</name>
    <dbReference type="NCBI Taxonomy" id="448385"/>
    <lineage>
        <taxon>Bacteria</taxon>
        <taxon>Pseudomonadati</taxon>
        <taxon>Myxococcota</taxon>
        <taxon>Polyangia</taxon>
        <taxon>Polyangiales</taxon>
        <taxon>Polyangiaceae</taxon>
        <taxon>Sorangium</taxon>
    </lineage>
</organism>
<name>A9FSX2_SORC5</name>
<dbReference type="AlphaFoldDB" id="A9FSX2"/>
<dbReference type="CDD" id="cd04301">
    <property type="entry name" value="NAT_SF"/>
    <property type="match status" value="1"/>
</dbReference>
<dbReference type="STRING" id="448385.sce8299"/>
<feature type="domain" description="N-acetyltransferase" evidence="3">
    <location>
        <begin position="1"/>
        <end position="151"/>
    </location>
</feature>
<evidence type="ECO:0000256" key="1">
    <source>
        <dbReference type="ARBA" id="ARBA00022679"/>
    </source>
</evidence>
<dbReference type="PROSITE" id="PS51186">
    <property type="entry name" value="GNAT"/>
    <property type="match status" value="1"/>
</dbReference>
<evidence type="ECO:0000259" key="3">
    <source>
        <dbReference type="PROSITE" id="PS51186"/>
    </source>
</evidence>
<keyword evidence="2 4" id="KW-0012">Acyltransferase</keyword>
<protein>
    <submittedName>
        <fullName evidence="4">Acetyltransferase</fullName>
        <ecNumber evidence="4">2.3.1.128</ecNumber>
    </submittedName>
</protein>
<dbReference type="HOGENOM" id="CLU_013985_19_3_7"/>
<dbReference type="eggNOG" id="COG0456">
    <property type="taxonomic scope" value="Bacteria"/>
</dbReference>
<evidence type="ECO:0000256" key="2">
    <source>
        <dbReference type="ARBA" id="ARBA00023315"/>
    </source>
</evidence>
<dbReference type="EMBL" id="AM746676">
    <property type="protein sequence ID" value="CAN98469.1"/>
    <property type="molecule type" value="Genomic_DNA"/>
</dbReference>
<reference evidence="4 5" key="1">
    <citation type="journal article" date="2007" name="Nat. Biotechnol.">
        <title>Complete genome sequence of the myxobacterium Sorangium cellulosum.</title>
        <authorList>
            <person name="Schneiker S."/>
            <person name="Perlova O."/>
            <person name="Kaiser O."/>
            <person name="Gerth K."/>
            <person name="Alici A."/>
            <person name="Altmeyer M.O."/>
            <person name="Bartels D."/>
            <person name="Bekel T."/>
            <person name="Beyer S."/>
            <person name="Bode E."/>
            <person name="Bode H.B."/>
            <person name="Bolten C.J."/>
            <person name="Choudhuri J.V."/>
            <person name="Doss S."/>
            <person name="Elnakady Y.A."/>
            <person name="Frank B."/>
            <person name="Gaigalat L."/>
            <person name="Goesmann A."/>
            <person name="Groeger C."/>
            <person name="Gross F."/>
            <person name="Jelsbak L."/>
            <person name="Jelsbak L."/>
            <person name="Kalinowski J."/>
            <person name="Kegler C."/>
            <person name="Knauber T."/>
            <person name="Konietzny S."/>
            <person name="Kopp M."/>
            <person name="Krause L."/>
            <person name="Krug D."/>
            <person name="Linke B."/>
            <person name="Mahmud T."/>
            <person name="Martinez-Arias R."/>
            <person name="McHardy A.C."/>
            <person name="Merai M."/>
            <person name="Meyer F."/>
            <person name="Mormann S."/>
            <person name="Munoz-Dorado J."/>
            <person name="Perez J."/>
            <person name="Pradella S."/>
            <person name="Rachid S."/>
            <person name="Raddatz G."/>
            <person name="Rosenau F."/>
            <person name="Rueckert C."/>
            <person name="Sasse F."/>
            <person name="Scharfe M."/>
            <person name="Schuster S.C."/>
            <person name="Suen G."/>
            <person name="Treuner-Lange A."/>
            <person name="Velicer G.J."/>
            <person name="Vorholter F.-J."/>
            <person name="Weissman K.J."/>
            <person name="Welch R.D."/>
            <person name="Wenzel S.C."/>
            <person name="Whitworth D.E."/>
            <person name="Wilhelm S."/>
            <person name="Wittmann C."/>
            <person name="Bloecker H."/>
            <person name="Puehler A."/>
            <person name="Mueller R."/>
        </authorList>
    </citation>
    <scope>NUCLEOTIDE SEQUENCE [LARGE SCALE GENOMIC DNA]</scope>
    <source>
        <strain evidence="5">So ce56</strain>
    </source>
</reference>
<dbReference type="PANTHER" id="PTHR43877">
    <property type="entry name" value="AMINOALKYLPHOSPHONATE N-ACETYLTRANSFERASE-RELATED-RELATED"/>
    <property type="match status" value="1"/>
</dbReference>
<keyword evidence="1 4" id="KW-0808">Transferase</keyword>
<evidence type="ECO:0000313" key="4">
    <source>
        <dbReference type="EMBL" id="CAN98469.1"/>
    </source>
</evidence>
<dbReference type="InterPro" id="IPR050832">
    <property type="entry name" value="Bact_Acetyltransf"/>
</dbReference>
<dbReference type="Pfam" id="PF00583">
    <property type="entry name" value="Acetyltransf_1"/>
    <property type="match status" value="1"/>
</dbReference>
<dbReference type="Gene3D" id="3.40.630.30">
    <property type="match status" value="1"/>
</dbReference>
<dbReference type="InterPro" id="IPR000182">
    <property type="entry name" value="GNAT_dom"/>
</dbReference>
<dbReference type="PANTHER" id="PTHR43877:SF2">
    <property type="entry name" value="AMINOALKYLPHOSPHONATE N-ACETYLTRANSFERASE-RELATED"/>
    <property type="match status" value="1"/>
</dbReference>
<evidence type="ECO:0000313" key="5">
    <source>
        <dbReference type="Proteomes" id="UP000002139"/>
    </source>
</evidence>
<dbReference type="OrthoDB" id="1431064at2"/>
<dbReference type="KEGG" id="scl:sce8299"/>